<reference evidence="2" key="1">
    <citation type="submission" date="2014-11" db="EMBL/GenBank/DDBJ databases">
        <authorList>
            <person name="Amaro Gonzalez C."/>
        </authorList>
    </citation>
    <scope>NUCLEOTIDE SEQUENCE</scope>
</reference>
<keyword evidence="1" id="KW-0472">Membrane</keyword>
<name>A0A0E9WT29_ANGAN</name>
<feature type="transmembrane region" description="Helical" evidence="1">
    <location>
        <begin position="21"/>
        <end position="41"/>
    </location>
</feature>
<dbReference type="AlphaFoldDB" id="A0A0E9WT29"/>
<organism evidence="2">
    <name type="scientific">Anguilla anguilla</name>
    <name type="common">European freshwater eel</name>
    <name type="synonym">Muraena anguilla</name>
    <dbReference type="NCBI Taxonomy" id="7936"/>
    <lineage>
        <taxon>Eukaryota</taxon>
        <taxon>Metazoa</taxon>
        <taxon>Chordata</taxon>
        <taxon>Craniata</taxon>
        <taxon>Vertebrata</taxon>
        <taxon>Euteleostomi</taxon>
        <taxon>Actinopterygii</taxon>
        <taxon>Neopterygii</taxon>
        <taxon>Teleostei</taxon>
        <taxon>Anguilliformes</taxon>
        <taxon>Anguillidae</taxon>
        <taxon>Anguilla</taxon>
    </lineage>
</organism>
<reference evidence="2" key="2">
    <citation type="journal article" date="2015" name="Fish Shellfish Immunol.">
        <title>Early steps in the European eel (Anguilla anguilla)-Vibrio vulnificus interaction in the gills: Role of the RtxA13 toxin.</title>
        <authorList>
            <person name="Callol A."/>
            <person name="Pajuelo D."/>
            <person name="Ebbesson L."/>
            <person name="Teles M."/>
            <person name="MacKenzie S."/>
            <person name="Amaro C."/>
        </authorList>
    </citation>
    <scope>NUCLEOTIDE SEQUENCE</scope>
</reference>
<accession>A0A0E9WT29</accession>
<proteinExistence type="predicted"/>
<evidence type="ECO:0000313" key="2">
    <source>
        <dbReference type="EMBL" id="JAH92643.1"/>
    </source>
</evidence>
<feature type="transmembrane region" description="Helical" evidence="1">
    <location>
        <begin position="70"/>
        <end position="94"/>
    </location>
</feature>
<sequence>MPRVMQAAFDAQRTLVQSELSCAWGVKTCILAMAFCLRSFFNCLPRSETRLLHVNPTCNPTCFPLQLKIILRYILCDFFHIYIVPFKVAWFLFLL</sequence>
<keyword evidence="1" id="KW-1133">Transmembrane helix</keyword>
<keyword evidence="1" id="KW-0812">Transmembrane</keyword>
<evidence type="ECO:0000256" key="1">
    <source>
        <dbReference type="SAM" id="Phobius"/>
    </source>
</evidence>
<protein>
    <submittedName>
        <fullName evidence="2">Uncharacterized protein</fullName>
    </submittedName>
</protein>
<dbReference type="EMBL" id="GBXM01015934">
    <property type="protein sequence ID" value="JAH92643.1"/>
    <property type="molecule type" value="Transcribed_RNA"/>
</dbReference>